<evidence type="ECO:0000259" key="2">
    <source>
        <dbReference type="Pfam" id="PF00149"/>
    </source>
</evidence>
<evidence type="ECO:0000313" key="4">
    <source>
        <dbReference type="Proteomes" id="UP000555103"/>
    </source>
</evidence>
<dbReference type="AlphaFoldDB" id="A0A840CSM3"/>
<sequence length="371" mass="42125">MKKYLGLLLASLWIVSALAQENKQAVIHGYGDLYVLYNADESVRIVAAKADGNVMDTTFAYLPDNLKFRYSATGDNTNVSFEFNLHERIKHPWRQQKSDKTLVVSDIHGRLDALIAVLKGNGVINNDLNWSYGKNQLIVLGDILDRGRDDNGIAWLVYKLEKEAEDAGGRLDFIIGNHEDLVLKDDIRYVNEAHLVFSAMAGIPYSDLYGVNTELGYWLRDSYLILTVGDNLFVHAGLSPKIIQKRYKIGEINELGWRFTGYPTKERNNMHTRNETLFGSDGPLWYRGLVTNSEPVSSEDLDKVLDYYKTKRIIVGHSEVDEIDWRYDGRVVAVNVRHYDNFPKNHTAGILIEGNNIYSITYSGKKVLLGK</sequence>
<proteinExistence type="predicted"/>
<comment type="caution">
    <text evidence="3">The sequence shown here is derived from an EMBL/GenBank/DDBJ whole genome shotgun (WGS) entry which is preliminary data.</text>
</comment>
<feature type="signal peptide" evidence="1">
    <location>
        <begin position="1"/>
        <end position="19"/>
    </location>
</feature>
<dbReference type="Gene3D" id="3.60.21.10">
    <property type="match status" value="1"/>
</dbReference>
<feature type="domain" description="Calcineurin-like phosphoesterase" evidence="2">
    <location>
        <begin position="100"/>
        <end position="318"/>
    </location>
</feature>
<evidence type="ECO:0000313" key="3">
    <source>
        <dbReference type="EMBL" id="MBB4037679.1"/>
    </source>
</evidence>
<dbReference type="InterPro" id="IPR029052">
    <property type="entry name" value="Metallo-depent_PP-like"/>
</dbReference>
<reference evidence="3 4" key="1">
    <citation type="submission" date="2020-08" db="EMBL/GenBank/DDBJ databases">
        <title>Genomic Encyclopedia of Type Strains, Phase IV (KMG-IV): sequencing the most valuable type-strain genomes for metagenomic binning, comparative biology and taxonomic classification.</title>
        <authorList>
            <person name="Goeker M."/>
        </authorList>
    </citation>
    <scope>NUCLEOTIDE SEQUENCE [LARGE SCALE GENOMIC DNA]</scope>
    <source>
        <strain evidence="3 4">DSM 104969</strain>
    </source>
</reference>
<dbReference type="EMBL" id="JACIEP010000016">
    <property type="protein sequence ID" value="MBB4037679.1"/>
    <property type="molecule type" value="Genomic_DNA"/>
</dbReference>
<gene>
    <name evidence="3" type="ORF">GGR21_003600</name>
</gene>
<keyword evidence="4" id="KW-1185">Reference proteome</keyword>
<dbReference type="Proteomes" id="UP000555103">
    <property type="component" value="Unassembled WGS sequence"/>
</dbReference>
<dbReference type="Pfam" id="PF00149">
    <property type="entry name" value="Metallophos"/>
    <property type="match status" value="1"/>
</dbReference>
<evidence type="ECO:0000256" key="1">
    <source>
        <dbReference type="SAM" id="SignalP"/>
    </source>
</evidence>
<organism evidence="3 4">
    <name type="scientific">Dysgonomonas hofstadii</name>
    <dbReference type="NCBI Taxonomy" id="637886"/>
    <lineage>
        <taxon>Bacteria</taxon>
        <taxon>Pseudomonadati</taxon>
        <taxon>Bacteroidota</taxon>
        <taxon>Bacteroidia</taxon>
        <taxon>Bacteroidales</taxon>
        <taxon>Dysgonomonadaceae</taxon>
        <taxon>Dysgonomonas</taxon>
    </lineage>
</organism>
<accession>A0A840CSM3</accession>
<dbReference type="InterPro" id="IPR004843">
    <property type="entry name" value="Calcineurin-like_PHP"/>
</dbReference>
<dbReference type="GO" id="GO:0016787">
    <property type="term" value="F:hydrolase activity"/>
    <property type="evidence" value="ECO:0007669"/>
    <property type="project" value="InterPro"/>
</dbReference>
<dbReference type="SUPFAM" id="SSF56300">
    <property type="entry name" value="Metallo-dependent phosphatases"/>
    <property type="match status" value="1"/>
</dbReference>
<dbReference type="PANTHER" id="PTHR46546">
    <property type="entry name" value="SHEWANELLA-LIKE PROTEIN PHOSPHATASE 1"/>
    <property type="match status" value="1"/>
</dbReference>
<dbReference type="PANTHER" id="PTHR46546:SF4">
    <property type="entry name" value="SHEWANELLA-LIKE PROTEIN PHOSPHATASE 1"/>
    <property type="match status" value="1"/>
</dbReference>
<dbReference type="RefSeq" id="WP_183308509.1">
    <property type="nucleotide sequence ID" value="NZ_JACIEP010000016.1"/>
</dbReference>
<name>A0A840CSM3_9BACT</name>
<feature type="chain" id="PRO_5032904097" description="Calcineurin-like phosphoesterase domain-containing protein" evidence="1">
    <location>
        <begin position="20"/>
        <end position="371"/>
    </location>
</feature>
<keyword evidence="1" id="KW-0732">Signal</keyword>
<protein>
    <recommendedName>
        <fullName evidence="2">Calcineurin-like phosphoesterase domain-containing protein</fullName>
    </recommendedName>
</protein>